<evidence type="ECO:0000313" key="6">
    <source>
        <dbReference type="Proteomes" id="UP001151287"/>
    </source>
</evidence>
<organism evidence="5 6">
    <name type="scientific">Rhynchospora breviuscula</name>
    <dbReference type="NCBI Taxonomy" id="2022672"/>
    <lineage>
        <taxon>Eukaryota</taxon>
        <taxon>Viridiplantae</taxon>
        <taxon>Streptophyta</taxon>
        <taxon>Embryophyta</taxon>
        <taxon>Tracheophyta</taxon>
        <taxon>Spermatophyta</taxon>
        <taxon>Magnoliopsida</taxon>
        <taxon>Liliopsida</taxon>
        <taxon>Poales</taxon>
        <taxon>Cyperaceae</taxon>
        <taxon>Cyperoideae</taxon>
        <taxon>Rhynchosporeae</taxon>
        <taxon>Rhynchospora</taxon>
    </lineage>
</organism>
<evidence type="ECO:0000256" key="2">
    <source>
        <dbReference type="ARBA" id="ARBA00010846"/>
    </source>
</evidence>
<dbReference type="Pfam" id="PF00651">
    <property type="entry name" value="BTB"/>
    <property type="match status" value="1"/>
</dbReference>
<gene>
    <name evidence="5" type="ORF">LUZ63_001121</name>
</gene>
<dbReference type="InterPro" id="IPR011333">
    <property type="entry name" value="SKP1/BTB/POZ_sf"/>
</dbReference>
<dbReference type="EMBL" id="JAMQYH010000001">
    <property type="protein sequence ID" value="KAJ1701342.1"/>
    <property type="molecule type" value="Genomic_DNA"/>
</dbReference>
<dbReference type="SUPFAM" id="SSF49599">
    <property type="entry name" value="TRAF domain-like"/>
    <property type="match status" value="1"/>
</dbReference>
<dbReference type="SMART" id="SM00225">
    <property type="entry name" value="BTB"/>
    <property type="match status" value="1"/>
</dbReference>
<dbReference type="InterPro" id="IPR008974">
    <property type="entry name" value="TRAF-like"/>
</dbReference>
<comment type="similarity">
    <text evidence="2">Belongs to the Tdpoz family.</text>
</comment>
<dbReference type="PROSITE" id="PS50097">
    <property type="entry name" value="BTB"/>
    <property type="match status" value="1"/>
</dbReference>
<comment type="pathway">
    <text evidence="1">Protein modification; protein ubiquitination.</text>
</comment>
<name>A0A9Q0CWB5_9POAL</name>
<protein>
    <recommendedName>
        <fullName evidence="7">BTB domain-containing protein</fullName>
    </recommendedName>
</protein>
<dbReference type="Pfam" id="PF22486">
    <property type="entry name" value="MATH_2"/>
    <property type="match status" value="1"/>
</dbReference>
<comment type="caution">
    <text evidence="5">The sequence shown here is derived from an EMBL/GenBank/DDBJ whole genome shotgun (WGS) entry which is preliminary data.</text>
</comment>
<dbReference type="AlphaFoldDB" id="A0A9Q0CWB5"/>
<dbReference type="GO" id="GO:0016567">
    <property type="term" value="P:protein ubiquitination"/>
    <property type="evidence" value="ECO:0007669"/>
    <property type="project" value="InterPro"/>
</dbReference>
<accession>A0A9Q0CWB5</accession>
<feature type="domain" description="MATH" evidence="4">
    <location>
        <begin position="20"/>
        <end position="140"/>
    </location>
</feature>
<feature type="domain" description="BTB" evidence="3">
    <location>
        <begin position="177"/>
        <end position="244"/>
    </location>
</feature>
<dbReference type="PANTHER" id="PTHR26379:SF187">
    <property type="entry name" value="OS07G0655300 PROTEIN"/>
    <property type="match status" value="1"/>
</dbReference>
<dbReference type="Pfam" id="PF24570">
    <property type="entry name" value="BACK_BPM_SPOP"/>
    <property type="match status" value="1"/>
</dbReference>
<dbReference type="InterPro" id="IPR045005">
    <property type="entry name" value="BPM1-6"/>
</dbReference>
<evidence type="ECO:0000259" key="3">
    <source>
        <dbReference type="PROSITE" id="PS50097"/>
    </source>
</evidence>
<evidence type="ECO:0008006" key="7">
    <source>
        <dbReference type="Google" id="ProtNLM"/>
    </source>
</evidence>
<dbReference type="InterPro" id="IPR056423">
    <property type="entry name" value="BACK_BPM_SPOP"/>
</dbReference>
<dbReference type="InterPro" id="IPR002083">
    <property type="entry name" value="MATH/TRAF_dom"/>
</dbReference>
<keyword evidence="6" id="KW-1185">Reference proteome</keyword>
<evidence type="ECO:0000256" key="1">
    <source>
        <dbReference type="ARBA" id="ARBA00004906"/>
    </source>
</evidence>
<dbReference type="InterPro" id="IPR000210">
    <property type="entry name" value="BTB/POZ_dom"/>
</dbReference>
<sequence>MVLNESDSAADFVSMAATATHHFKFSYSKTKDLPVGKSIKSPTFSVAGHNCDILYFPQGLEEEPNYIHLYLAIHCESVINVALGFSFLNKHGMPSSNGTYRQTCTFSPRGKEIGFVDSKVRSDFEAEFVKDDYVTLVCSVTILSDSYKEVPKQLVYGIVPFNINENFSVLLANKEMADITFEVDGETFAAHKLVLSARSPVFKAELFGGMAESKMESIQIKDIKPAIFKAMLHFIYSDSLPDMSDDDIPKVTQVQLLLKAADRYALDGLKMICEEVLRRDVSMDTVVSSLALAEEHSCFQLKDVCLDFASKPKNLIQLALNAEYVELMHCNSLLLEEFGDHAREQVSFSNIAFNFDDNDDDDVTVASAEDDI</sequence>
<dbReference type="Gene3D" id="3.30.710.10">
    <property type="entry name" value="Potassium Channel Kv1.1, Chain A"/>
    <property type="match status" value="1"/>
</dbReference>
<evidence type="ECO:0000259" key="4">
    <source>
        <dbReference type="PROSITE" id="PS50144"/>
    </source>
</evidence>
<dbReference type="PROSITE" id="PS50144">
    <property type="entry name" value="MATH"/>
    <property type="match status" value="1"/>
</dbReference>
<dbReference type="SUPFAM" id="SSF54695">
    <property type="entry name" value="POZ domain"/>
    <property type="match status" value="1"/>
</dbReference>
<dbReference type="Proteomes" id="UP001151287">
    <property type="component" value="Unassembled WGS sequence"/>
</dbReference>
<dbReference type="Gene3D" id="2.60.210.10">
    <property type="entry name" value="Apoptosis, Tumor Necrosis Factor Receptor Associated Protein 2, Chain A"/>
    <property type="match status" value="1"/>
</dbReference>
<proteinExistence type="inferred from homology"/>
<evidence type="ECO:0000313" key="5">
    <source>
        <dbReference type="EMBL" id="KAJ1701342.1"/>
    </source>
</evidence>
<reference evidence="5" key="1">
    <citation type="journal article" date="2022" name="Cell">
        <title>Repeat-based holocentromeres influence genome architecture and karyotype evolution.</title>
        <authorList>
            <person name="Hofstatter P.G."/>
            <person name="Thangavel G."/>
            <person name="Lux T."/>
            <person name="Neumann P."/>
            <person name="Vondrak T."/>
            <person name="Novak P."/>
            <person name="Zhang M."/>
            <person name="Costa L."/>
            <person name="Castellani M."/>
            <person name="Scott A."/>
            <person name="Toegelov H."/>
            <person name="Fuchs J."/>
            <person name="Mata-Sucre Y."/>
            <person name="Dias Y."/>
            <person name="Vanzela A.L.L."/>
            <person name="Huettel B."/>
            <person name="Almeida C.C.S."/>
            <person name="Simkova H."/>
            <person name="Souza G."/>
            <person name="Pedrosa-Harand A."/>
            <person name="Macas J."/>
            <person name="Mayer K.F.X."/>
            <person name="Houben A."/>
            <person name="Marques A."/>
        </authorList>
    </citation>
    <scope>NUCLEOTIDE SEQUENCE</scope>
    <source>
        <strain evidence="5">RhyBre1mFocal</strain>
    </source>
</reference>
<dbReference type="OrthoDB" id="413675at2759"/>
<dbReference type="CDD" id="cd00121">
    <property type="entry name" value="MATH"/>
    <property type="match status" value="1"/>
</dbReference>
<dbReference type="PANTHER" id="PTHR26379">
    <property type="entry name" value="BTB/POZ AND MATH DOMAIN-CONTAINING PROTEIN 1"/>
    <property type="match status" value="1"/>
</dbReference>